<keyword evidence="6" id="KW-0694">RNA-binding</keyword>
<dbReference type="Proteomes" id="UP000297253">
    <property type="component" value="Unassembled WGS sequence"/>
</dbReference>
<keyword evidence="5" id="KW-0067">ATP-binding</keyword>
<evidence type="ECO:0000256" key="4">
    <source>
        <dbReference type="ARBA" id="ARBA00022741"/>
    </source>
</evidence>
<evidence type="ECO:0000256" key="3">
    <source>
        <dbReference type="ARBA" id="ARBA00022598"/>
    </source>
</evidence>
<feature type="domain" description="Alanyl-transfer RNA synthetases family profile" evidence="9">
    <location>
        <begin position="1"/>
        <end position="254"/>
    </location>
</feature>
<keyword evidence="3 10" id="KW-0436">Ligase</keyword>
<dbReference type="InterPro" id="IPR018165">
    <property type="entry name" value="Ala-tRNA-synth_IIc_core"/>
</dbReference>
<evidence type="ECO:0000259" key="9">
    <source>
        <dbReference type="PROSITE" id="PS50860"/>
    </source>
</evidence>
<evidence type="ECO:0000256" key="1">
    <source>
        <dbReference type="ARBA" id="ARBA00008226"/>
    </source>
</evidence>
<dbReference type="InterPro" id="IPR002318">
    <property type="entry name" value="Ala-tRNA-lgiase_IIc"/>
</dbReference>
<dbReference type="PANTHER" id="PTHR11777:SF9">
    <property type="entry name" value="ALANINE--TRNA LIGASE, CYTOPLASMIC"/>
    <property type="match status" value="1"/>
</dbReference>
<dbReference type="SUPFAM" id="SSF101353">
    <property type="entry name" value="Putative anticodon-binding domain of alanyl-tRNA synthetase (AlaRS)"/>
    <property type="match status" value="1"/>
</dbReference>
<keyword evidence="4" id="KW-0547">Nucleotide-binding</keyword>
<evidence type="ECO:0000313" key="10">
    <source>
        <dbReference type="EMBL" id="TFU96571.1"/>
    </source>
</evidence>
<feature type="non-terminal residue" evidence="10">
    <location>
        <position position="1"/>
    </location>
</feature>
<gene>
    <name evidence="10" type="ORF">E4T82_11990</name>
</gene>
<evidence type="ECO:0000256" key="2">
    <source>
        <dbReference type="ARBA" id="ARBA00022555"/>
    </source>
</evidence>
<reference evidence="10 11" key="1">
    <citation type="submission" date="2019-03" db="EMBL/GenBank/DDBJ databases">
        <title>Diversity of the mouse oral microbiome.</title>
        <authorList>
            <person name="Joseph S."/>
            <person name="Aduse-Opoku J."/>
            <person name="Curtis M."/>
            <person name="Wade W."/>
            <person name="Hashim A."/>
        </authorList>
    </citation>
    <scope>NUCLEOTIDE SEQUENCE [LARGE SCALE GENOMIC DNA]</scope>
    <source>
        <strain evidence="10 11">WM131</strain>
    </source>
</reference>
<dbReference type="InterPro" id="IPR050058">
    <property type="entry name" value="Ala-tRNA_ligase"/>
</dbReference>
<dbReference type="AlphaFoldDB" id="A0A4Y9J7V4"/>
<evidence type="ECO:0000313" key="11">
    <source>
        <dbReference type="Proteomes" id="UP000297253"/>
    </source>
</evidence>
<name>A0A4Y9J7V4_9STRE</name>
<evidence type="ECO:0000256" key="7">
    <source>
        <dbReference type="ARBA" id="ARBA00022917"/>
    </source>
</evidence>
<keyword evidence="8" id="KW-0030">Aminoacyl-tRNA synthetase</keyword>
<sequence>GLERLAAILQHVHSNYEIDLFAALIQAAGRETGTADLANPSLKVIADHIRATAFLVSDGVIPSNEGRGYVQRRIVRRAIRHGYKLGRKTPFFHKLVKDLVVQMGDAYPKLREQEQRITEVLKAEEERFFETLANGMDILDAALGGGAKVLPGDVAFKLHDTYGFPLDLTNDVCRERGVTVDEDGFKAAMDRQKAQARAAGKFKMDKALEYAGEANRFSGYEALSESAKVVAIYVDGTSAQMLEAGQSGVVVLDG</sequence>
<keyword evidence="2" id="KW-0820">tRNA-binding</keyword>
<dbReference type="PROSITE" id="PS50860">
    <property type="entry name" value="AA_TRNA_LIGASE_II_ALA"/>
    <property type="match status" value="1"/>
</dbReference>
<dbReference type="GO" id="GO:0005524">
    <property type="term" value="F:ATP binding"/>
    <property type="evidence" value="ECO:0007669"/>
    <property type="project" value="UniProtKB-KW"/>
</dbReference>
<dbReference type="PANTHER" id="PTHR11777">
    <property type="entry name" value="ALANYL-TRNA SYNTHETASE"/>
    <property type="match status" value="1"/>
</dbReference>
<dbReference type="EMBL" id="SPPD01000050">
    <property type="protein sequence ID" value="TFU96571.1"/>
    <property type="molecule type" value="Genomic_DNA"/>
</dbReference>
<dbReference type="GO" id="GO:0002161">
    <property type="term" value="F:aminoacyl-tRNA deacylase activity"/>
    <property type="evidence" value="ECO:0007669"/>
    <property type="project" value="TreeGrafter"/>
</dbReference>
<evidence type="ECO:0000256" key="8">
    <source>
        <dbReference type="ARBA" id="ARBA00023146"/>
    </source>
</evidence>
<evidence type="ECO:0000256" key="5">
    <source>
        <dbReference type="ARBA" id="ARBA00022840"/>
    </source>
</evidence>
<evidence type="ECO:0000256" key="6">
    <source>
        <dbReference type="ARBA" id="ARBA00022884"/>
    </source>
</evidence>
<keyword evidence="7" id="KW-0648">Protein biosynthesis</keyword>
<dbReference type="InterPro" id="IPR018164">
    <property type="entry name" value="Ala-tRNA-synth_IIc_N"/>
</dbReference>
<dbReference type="GO" id="GO:0005829">
    <property type="term" value="C:cytosol"/>
    <property type="evidence" value="ECO:0007669"/>
    <property type="project" value="TreeGrafter"/>
</dbReference>
<dbReference type="GO" id="GO:0006419">
    <property type="term" value="P:alanyl-tRNA aminoacylation"/>
    <property type="evidence" value="ECO:0007669"/>
    <property type="project" value="InterPro"/>
</dbReference>
<comment type="similarity">
    <text evidence="1">Belongs to the class-II aminoacyl-tRNA synthetase family.</text>
</comment>
<dbReference type="InterPro" id="IPR018162">
    <property type="entry name" value="Ala-tRNA-ligase_IIc_anticod-bd"/>
</dbReference>
<dbReference type="PRINTS" id="PR00980">
    <property type="entry name" value="TRNASYNTHALA"/>
</dbReference>
<comment type="caution">
    <text evidence="10">The sequence shown here is derived from an EMBL/GenBank/DDBJ whole genome shotgun (WGS) entry which is preliminary data.</text>
</comment>
<feature type="non-terminal residue" evidence="10">
    <location>
        <position position="254"/>
    </location>
</feature>
<accession>A0A4Y9J7V4</accession>
<dbReference type="GO" id="GO:0004813">
    <property type="term" value="F:alanine-tRNA ligase activity"/>
    <property type="evidence" value="ECO:0007669"/>
    <property type="project" value="InterPro"/>
</dbReference>
<organism evidence="10 11">
    <name type="scientific">Streptococcus cuniculi</name>
    <dbReference type="NCBI Taxonomy" id="1432788"/>
    <lineage>
        <taxon>Bacteria</taxon>
        <taxon>Bacillati</taxon>
        <taxon>Bacillota</taxon>
        <taxon>Bacilli</taxon>
        <taxon>Lactobacillales</taxon>
        <taxon>Streptococcaceae</taxon>
        <taxon>Streptococcus</taxon>
    </lineage>
</organism>
<dbReference type="GO" id="GO:0000049">
    <property type="term" value="F:tRNA binding"/>
    <property type="evidence" value="ECO:0007669"/>
    <property type="project" value="UniProtKB-KW"/>
</dbReference>
<dbReference type="Pfam" id="PF01411">
    <property type="entry name" value="tRNA-synt_2c"/>
    <property type="match status" value="1"/>
</dbReference>
<dbReference type="GO" id="GO:0045892">
    <property type="term" value="P:negative regulation of DNA-templated transcription"/>
    <property type="evidence" value="ECO:0007669"/>
    <property type="project" value="TreeGrafter"/>
</dbReference>
<proteinExistence type="inferred from homology"/>
<protein>
    <submittedName>
        <fullName evidence="10">Alanine--tRNA ligase</fullName>
    </submittedName>
</protein>